<sequence length="333" mass="38123">MRSTTSTWISSMKLFLVLFVIVSFAMAIKFSTPFIVDFVFNQLPVIWSIILSWTKPPYLYIIINGIIITIAATSRFHQTTSSPSVPPKRLVSVKTPPPFDFASFPVQPEIGGVDVPPLLEYKSEKRIVEVKAVLVNGTKVDIDQTEEEIEADTELAGEDKFVTWSSTWTPPHRIISPDVQSELLLPVREKYLAPSTFRHRKTNRTNSKGAKVPKVTRQKRQETLEDTWKIIMEARQVPPTKSDTWQHSGHQLTTSRPDHVPKSKTSKNRVNYESPFEAPLRLSSSTKISKESSLSKDELNRRVEAFIKKFNEEMRLQRQESLNKSMEMINHEV</sequence>
<dbReference type="Proteomes" id="UP000594638">
    <property type="component" value="Unassembled WGS sequence"/>
</dbReference>
<dbReference type="EMBL" id="CACTIH010003775">
    <property type="protein sequence ID" value="CAA2984672.1"/>
    <property type="molecule type" value="Genomic_DNA"/>
</dbReference>
<evidence type="ECO:0000256" key="1">
    <source>
        <dbReference type="SAM" id="MobiDB-lite"/>
    </source>
</evidence>
<gene>
    <name evidence="3" type="ORF">OLEA9_A077746</name>
</gene>
<evidence type="ECO:0000259" key="2">
    <source>
        <dbReference type="Pfam" id="PF14364"/>
    </source>
</evidence>
<accession>A0A8S0RYL1</accession>
<organism evidence="3 4">
    <name type="scientific">Olea europaea subsp. europaea</name>
    <dbReference type="NCBI Taxonomy" id="158383"/>
    <lineage>
        <taxon>Eukaryota</taxon>
        <taxon>Viridiplantae</taxon>
        <taxon>Streptophyta</taxon>
        <taxon>Embryophyta</taxon>
        <taxon>Tracheophyta</taxon>
        <taxon>Spermatophyta</taxon>
        <taxon>Magnoliopsida</taxon>
        <taxon>eudicotyledons</taxon>
        <taxon>Gunneridae</taxon>
        <taxon>Pentapetalae</taxon>
        <taxon>asterids</taxon>
        <taxon>lamiids</taxon>
        <taxon>Lamiales</taxon>
        <taxon>Oleaceae</taxon>
        <taxon>Oleeae</taxon>
        <taxon>Olea</taxon>
    </lineage>
</organism>
<feature type="compositionally biased region" description="Polar residues" evidence="1">
    <location>
        <begin position="239"/>
        <end position="255"/>
    </location>
</feature>
<keyword evidence="4" id="KW-1185">Reference proteome</keyword>
<name>A0A8S0RYL1_OLEEU</name>
<comment type="caution">
    <text evidence="3">The sequence shown here is derived from an EMBL/GenBank/DDBJ whole genome shotgun (WGS) entry which is preliminary data.</text>
</comment>
<dbReference type="PANTHER" id="PTHR33098:SF75">
    <property type="entry name" value="DUF4408 DOMAIN PROTEIN"/>
    <property type="match status" value="1"/>
</dbReference>
<proteinExistence type="predicted"/>
<dbReference type="AlphaFoldDB" id="A0A8S0RYL1"/>
<evidence type="ECO:0000313" key="4">
    <source>
        <dbReference type="Proteomes" id="UP000594638"/>
    </source>
</evidence>
<reference evidence="3 4" key="1">
    <citation type="submission" date="2019-12" db="EMBL/GenBank/DDBJ databases">
        <authorList>
            <person name="Alioto T."/>
            <person name="Alioto T."/>
            <person name="Gomez Garrido J."/>
        </authorList>
    </citation>
    <scope>NUCLEOTIDE SEQUENCE [LARGE SCALE GENOMIC DNA]</scope>
</reference>
<protein>
    <recommendedName>
        <fullName evidence="2">DUF4408 domain-containing protein</fullName>
    </recommendedName>
</protein>
<feature type="region of interest" description="Disordered" evidence="1">
    <location>
        <begin position="237"/>
        <end position="269"/>
    </location>
</feature>
<dbReference type="Pfam" id="PF05553">
    <property type="entry name" value="DUF761"/>
    <property type="match status" value="1"/>
</dbReference>
<feature type="domain" description="DUF4408" evidence="2">
    <location>
        <begin position="44"/>
        <end position="76"/>
    </location>
</feature>
<dbReference type="OrthoDB" id="1933168at2759"/>
<dbReference type="PANTHER" id="PTHR33098">
    <property type="entry name" value="COTTON FIBER (DUF761)"/>
    <property type="match status" value="1"/>
</dbReference>
<dbReference type="InterPro" id="IPR008480">
    <property type="entry name" value="DUF761_pln"/>
</dbReference>
<dbReference type="InterPro" id="IPR025520">
    <property type="entry name" value="DUF4408"/>
</dbReference>
<dbReference type="Pfam" id="PF14364">
    <property type="entry name" value="DUF4408"/>
    <property type="match status" value="1"/>
</dbReference>
<dbReference type="Gramene" id="OE9A077746T1">
    <property type="protein sequence ID" value="OE9A077746C1"/>
    <property type="gene ID" value="OE9A077746"/>
</dbReference>
<evidence type="ECO:0000313" key="3">
    <source>
        <dbReference type="EMBL" id="CAA2984672.1"/>
    </source>
</evidence>